<name>A0A6J5ZZ53_9ZZZZ</name>
<dbReference type="AlphaFoldDB" id="A0A6J5ZZ53"/>
<reference evidence="1" key="1">
    <citation type="submission" date="2020-05" db="EMBL/GenBank/DDBJ databases">
        <authorList>
            <person name="Chiriac C."/>
            <person name="Salcher M."/>
            <person name="Ghai R."/>
            <person name="Kavagutti S V."/>
        </authorList>
    </citation>
    <scope>NUCLEOTIDE SEQUENCE</scope>
</reference>
<organism evidence="1">
    <name type="scientific">freshwater metagenome</name>
    <dbReference type="NCBI Taxonomy" id="449393"/>
    <lineage>
        <taxon>unclassified sequences</taxon>
        <taxon>metagenomes</taxon>
        <taxon>ecological metagenomes</taxon>
    </lineage>
</organism>
<evidence type="ECO:0000313" key="1">
    <source>
        <dbReference type="EMBL" id="CAB4346788.1"/>
    </source>
</evidence>
<proteinExistence type="predicted"/>
<sequence length="71" mass="7781">MSGDAPNCAAVAAGEEELNVGVLKERVVLWIDVLAAFKAQRGHPIRLVCVQAVGKLQEFTPLRLRLNRDNL</sequence>
<accession>A0A6J5ZZ53</accession>
<gene>
    <name evidence="1" type="ORF">UFOPK3547_01472</name>
</gene>
<dbReference type="EMBL" id="CAESAN010000151">
    <property type="protein sequence ID" value="CAB4346788.1"/>
    <property type="molecule type" value="Genomic_DNA"/>
</dbReference>
<protein>
    <submittedName>
        <fullName evidence="1">Unannotated protein</fullName>
    </submittedName>
</protein>